<evidence type="ECO:0000313" key="10">
    <source>
        <dbReference type="EMBL" id="OXU21223.1"/>
    </source>
</evidence>
<dbReference type="PANTHER" id="PTHR45842">
    <property type="entry name" value="SYNAPTIC ADHESION-LIKE MOLECULE SALM"/>
    <property type="match status" value="1"/>
</dbReference>
<feature type="domain" description="Ig-like" evidence="9">
    <location>
        <begin position="536"/>
        <end position="634"/>
    </location>
</feature>
<dbReference type="Pfam" id="PF13927">
    <property type="entry name" value="Ig_3"/>
    <property type="match status" value="1"/>
</dbReference>
<keyword evidence="11" id="KW-1185">Reference proteome</keyword>
<dbReference type="Pfam" id="PF07679">
    <property type="entry name" value="I-set"/>
    <property type="match status" value="2"/>
</dbReference>
<dbReference type="GO" id="GO:0071944">
    <property type="term" value="C:cell periphery"/>
    <property type="evidence" value="ECO:0007669"/>
    <property type="project" value="UniProtKB-ARBA"/>
</dbReference>
<comment type="caution">
    <text evidence="10">The sequence shown here is derived from an EMBL/GenBank/DDBJ whole genome shotgun (WGS) entry which is preliminary data.</text>
</comment>
<dbReference type="Pfam" id="PF13855">
    <property type="entry name" value="LRR_8"/>
    <property type="match status" value="4"/>
</dbReference>
<dbReference type="FunFam" id="2.60.40.10:FF:000150">
    <property type="entry name" value="Leucine rich repeats and immunoglobulin like domains 3"/>
    <property type="match status" value="1"/>
</dbReference>
<dbReference type="PROSITE" id="PS51450">
    <property type="entry name" value="LRR"/>
    <property type="match status" value="3"/>
</dbReference>
<keyword evidence="3" id="KW-0677">Repeat</keyword>
<evidence type="ECO:0000256" key="3">
    <source>
        <dbReference type="ARBA" id="ARBA00022737"/>
    </source>
</evidence>
<dbReference type="InterPro" id="IPR000483">
    <property type="entry name" value="Cys-rich_flank_reg_C"/>
</dbReference>
<evidence type="ECO:0000256" key="1">
    <source>
        <dbReference type="ARBA" id="ARBA00022614"/>
    </source>
</evidence>
<dbReference type="InterPro" id="IPR032675">
    <property type="entry name" value="LRR_dom_sf"/>
</dbReference>
<dbReference type="EMBL" id="NNAY01002474">
    <property type="protein sequence ID" value="OXU21223.1"/>
    <property type="molecule type" value="Genomic_DNA"/>
</dbReference>
<dbReference type="SUPFAM" id="SSF52058">
    <property type="entry name" value="L domain-like"/>
    <property type="match status" value="2"/>
</dbReference>
<dbReference type="InterPro" id="IPR050467">
    <property type="entry name" value="LRFN"/>
</dbReference>
<evidence type="ECO:0000313" key="11">
    <source>
        <dbReference type="Proteomes" id="UP000215335"/>
    </source>
</evidence>
<dbReference type="SMART" id="SM00082">
    <property type="entry name" value="LRRCT"/>
    <property type="match status" value="1"/>
</dbReference>
<name>A0A232ES86_9HYME</name>
<sequence>MTRRRRGGCRASATLLLLLLAGLLQAPSCSPVEALDNQCPVECSCLGNSVICKDLQLVGAPNGLPPWTENLILKGNNFANLEFNALLNLPKLQELDVNSNVLADNFTLSLSPETQLKWLKVNKNRLTRIPELTLPHLTHLSLAHNMINAIGGSALTHYPELQVLDLSGNKIASIKSGSFAPSKLKSLILNSNQISSIESSSFENLTSLQELRLNKNRLSSLKDYLKKLDKLRILEVNRNELRQIDALTFRELKSLEKLRLKRNNIKLLNAGAFLSNLTELQLDFNAIEVVTKGALFGLNRLQVFTLSHNRISTIESEAWDMCKDIIELDLSHNVLNRIERSTFSSLRNLRKLQLNYNVITYISDGAFKDLSGLQVFIGAVRQKHAIVRLSIFYLEPFYHCRELNSNKISYIVEDAIGTFISLTQLQKLGIAHNQIKSIHKNAFNGLTQVTELDLTGNNVTSIQENAFSPMASTLVTLKMNTSALFCDCGLQWLSVWLRSKRYSETRVKCGYPQWLRGKPLTQLHHANFTCDEFPKPRIVEEPKSQLSIKGRNVTLKCRATSTADAPLIFTWKHDNLELRDRTLQMDSEPVFSDGITLASSVLNLVNVTNADAGKYQCMVSNNYGTTYSGKAKISVQVYPSFTKKPHDIRVAAGSTARLECSAEGLPSPQIAWQKDGGNDFPAARERRMHKMPTDDVLFIINVKTADSGVYSCTAQNLAGIITANATLTILETPSFVKPMENKEVIAGGSIVMECMASGSPRPQLSWRKNGSPLQATERHFFTAENQLLIIVNTVPSDAGTYECEMINSLGNETGASLLTIKAVSINLNCVCLAPTSVVNEDDMLGLIIITVVCCAVGTSIVWVVIIYQTRRRLNAAQNTSSRQSLKIIASALPEPETHLYLDTSSQHSKDSGTGDSTNPSNDQLQLCLPGEVVTCAVSNDDDTGNVEGEDPLLRYTNHERQHRFDQLHHDYKAIASQEQSEPFDVEQQADC</sequence>
<dbReference type="Gene3D" id="3.80.10.10">
    <property type="entry name" value="Ribonuclease Inhibitor"/>
    <property type="match status" value="4"/>
</dbReference>
<dbReference type="InterPro" id="IPR003598">
    <property type="entry name" value="Ig_sub2"/>
</dbReference>
<dbReference type="CDD" id="cd05763">
    <property type="entry name" value="IgI_LRIG1-like"/>
    <property type="match status" value="1"/>
</dbReference>
<gene>
    <name evidence="10" type="ORF">TSAR_002745</name>
</gene>
<dbReference type="SMART" id="SM00408">
    <property type="entry name" value="IGc2"/>
    <property type="match status" value="3"/>
</dbReference>
<dbReference type="STRING" id="543379.A0A232ES86"/>
<keyword evidence="7" id="KW-0472">Membrane</keyword>
<evidence type="ECO:0000259" key="9">
    <source>
        <dbReference type="PROSITE" id="PS50835"/>
    </source>
</evidence>
<evidence type="ECO:0000256" key="5">
    <source>
        <dbReference type="ARBA" id="ARBA00023180"/>
    </source>
</evidence>
<dbReference type="PROSITE" id="PS50835">
    <property type="entry name" value="IG_LIKE"/>
    <property type="match status" value="3"/>
</dbReference>
<dbReference type="InterPro" id="IPR013783">
    <property type="entry name" value="Ig-like_fold"/>
</dbReference>
<keyword evidence="2 8" id="KW-0732">Signal</keyword>
<reference evidence="10 11" key="1">
    <citation type="journal article" date="2017" name="Curr. Biol.">
        <title>The Evolution of Venom by Co-option of Single-Copy Genes.</title>
        <authorList>
            <person name="Martinson E.O."/>
            <person name="Mrinalini"/>
            <person name="Kelkar Y.D."/>
            <person name="Chang C.H."/>
            <person name="Werren J.H."/>
        </authorList>
    </citation>
    <scope>NUCLEOTIDE SEQUENCE [LARGE SCALE GENOMIC DNA]</scope>
    <source>
        <strain evidence="10 11">Alberta</strain>
        <tissue evidence="10">Whole body</tissue>
    </source>
</reference>
<accession>A0A232ES86</accession>
<dbReference type="Proteomes" id="UP000215335">
    <property type="component" value="Unassembled WGS sequence"/>
</dbReference>
<evidence type="ECO:0000256" key="4">
    <source>
        <dbReference type="ARBA" id="ARBA00023157"/>
    </source>
</evidence>
<dbReference type="PANTHER" id="PTHR45842:SF21">
    <property type="entry name" value="IG-LIKE DOMAIN-CONTAINING PROTEIN"/>
    <property type="match status" value="1"/>
</dbReference>
<dbReference type="SMART" id="SM00409">
    <property type="entry name" value="IG"/>
    <property type="match status" value="3"/>
</dbReference>
<feature type="domain" description="Ig-like" evidence="9">
    <location>
        <begin position="639"/>
        <end position="728"/>
    </location>
</feature>
<evidence type="ECO:0000256" key="7">
    <source>
        <dbReference type="SAM" id="Phobius"/>
    </source>
</evidence>
<dbReference type="OrthoDB" id="5917255at2759"/>
<evidence type="ECO:0000256" key="6">
    <source>
        <dbReference type="SAM" id="MobiDB-lite"/>
    </source>
</evidence>
<dbReference type="InterPro" id="IPR036179">
    <property type="entry name" value="Ig-like_dom_sf"/>
</dbReference>
<feature type="region of interest" description="Disordered" evidence="6">
    <location>
        <begin position="902"/>
        <end position="921"/>
    </location>
</feature>
<dbReference type="InterPro" id="IPR013098">
    <property type="entry name" value="Ig_I-set"/>
</dbReference>
<dbReference type="InterPro" id="IPR007110">
    <property type="entry name" value="Ig-like_dom"/>
</dbReference>
<protein>
    <recommendedName>
        <fullName evidence="9">Ig-like domain-containing protein</fullName>
    </recommendedName>
</protein>
<feature type="transmembrane region" description="Helical" evidence="7">
    <location>
        <begin position="843"/>
        <end position="867"/>
    </location>
</feature>
<keyword evidence="5" id="KW-0325">Glycoprotein</keyword>
<dbReference type="InterPro" id="IPR001611">
    <property type="entry name" value="Leu-rich_rpt"/>
</dbReference>
<dbReference type="InterPro" id="IPR003599">
    <property type="entry name" value="Ig_sub"/>
</dbReference>
<dbReference type="SMART" id="SM00369">
    <property type="entry name" value="LRR_TYP"/>
    <property type="match status" value="12"/>
</dbReference>
<keyword evidence="1" id="KW-0433">Leucine-rich repeat</keyword>
<dbReference type="SUPFAM" id="SSF48726">
    <property type="entry name" value="Immunoglobulin"/>
    <property type="match status" value="3"/>
</dbReference>
<feature type="domain" description="Ig-like" evidence="9">
    <location>
        <begin position="733"/>
        <end position="819"/>
    </location>
</feature>
<evidence type="ECO:0000256" key="2">
    <source>
        <dbReference type="ARBA" id="ARBA00022729"/>
    </source>
</evidence>
<dbReference type="AlphaFoldDB" id="A0A232ES86"/>
<dbReference type="FunFam" id="2.60.40.10:FF:000161">
    <property type="entry name" value="Leucine rich repeats and immunoglobulin like domains 2"/>
    <property type="match status" value="1"/>
</dbReference>
<dbReference type="InterPro" id="IPR003591">
    <property type="entry name" value="Leu-rich_rpt_typical-subtyp"/>
</dbReference>
<keyword evidence="7" id="KW-0812">Transmembrane</keyword>
<dbReference type="SMART" id="SM00365">
    <property type="entry name" value="LRR_SD22"/>
    <property type="match status" value="9"/>
</dbReference>
<proteinExistence type="predicted"/>
<organism evidence="10 11">
    <name type="scientific">Trichomalopsis sarcophagae</name>
    <dbReference type="NCBI Taxonomy" id="543379"/>
    <lineage>
        <taxon>Eukaryota</taxon>
        <taxon>Metazoa</taxon>
        <taxon>Ecdysozoa</taxon>
        <taxon>Arthropoda</taxon>
        <taxon>Hexapoda</taxon>
        <taxon>Insecta</taxon>
        <taxon>Pterygota</taxon>
        <taxon>Neoptera</taxon>
        <taxon>Endopterygota</taxon>
        <taxon>Hymenoptera</taxon>
        <taxon>Apocrita</taxon>
        <taxon>Proctotrupomorpha</taxon>
        <taxon>Chalcidoidea</taxon>
        <taxon>Pteromalidae</taxon>
        <taxon>Pteromalinae</taxon>
        <taxon>Trichomalopsis</taxon>
    </lineage>
</organism>
<feature type="chain" id="PRO_5013234837" description="Ig-like domain-containing protein" evidence="8">
    <location>
        <begin position="35"/>
        <end position="991"/>
    </location>
</feature>
<feature type="signal peptide" evidence="8">
    <location>
        <begin position="1"/>
        <end position="34"/>
    </location>
</feature>
<evidence type="ECO:0000256" key="8">
    <source>
        <dbReference type="SAM" id="SignalP"/>
    </source>
</evidence>
<keyword evidence="4" id="KW-1015">Disulfide bond</keyword>
<keyword evidence="7" id="KW-1133">Transmembrane helix</keyword>
<dbReference type="Gene3D" id="2.60.40.10">
    <property type="entry name" value="Immunoglobulins"/>
    <property type="match status" value="3"/>
</dbReference>